<dbReference type="PANTHER" id="PTHR30535:SF4">
    <property type="entry name" value="HEMIN-BINDING PERIPLASMIC PROTEIN HMUT"/>
    <property type="match status" value="1"/>
</dbReference>
<dbReference type="Proteomes" id="UP000214603">
    <property type="component" value="Unassembled WGS sequence"/>
</dbReference>
<dbReference type="InterPro" id="IPR050902">
    <property type="entry name" value="ABC_Transporter_SBP"/>
</dbReference>
<accession>A0A225M947</accession>
<name>A0A225M947_9BURK</name>
<dbReference type="OrthoDB" id="9797736at2"/>
<sequence>MRRFLFTSRPVCRSDSPGAARAAGASLPRRSFLAALLCAGMPVAALAAPAAPRRVVSLGGSVTEIVYDLGQGGRLVADDLSSLYPEAATRLPRVGYYRAVPVEGVLALRPDLVLASENAGPPQALARLESLGLAVRRVSDAPSVDSLYRRVAQIAEVLGVPRAGETLVARLRAQIDAARALQAPRRRALLLVNRSGQFQAAGRDTAANALLQLAGLDNALAQQRGYKPVSAEGLAALAPEMIVITTASLRAVGGMAALRARPGVADTPAARAGRIVAMDDLLALGLGPRLALAIRDLKQAAQ</sequence>
<dbReference type="Pfam" id="PF01497">
    <property type="entry name" value="Peripla_BP_2"/>
    <property type="match status" value="1"/>
</dbReference>
<evidence type="ECO:0000313" key="3">
    <source>
        <dbReference type="Proteomes" id="UP000214603"/>
    </source>
</evidence>
<dbReference type="AlphaFoldDB" id="A0A225M947"/>
<dbReference type="PROSITE" id="PS50983">
    <property type="entry name" value="FE_B12_PBP"/>
    <property type="match status" value="1"/>
</dbReference>
<protein>
    <submittedName>
        <fullName evidence="2">Hemin ABC transporter substrate-binding protein</fullName>
    </submittedName>
</protein>
<dbReference type="InterPro" id="IPR002491">
    <property type="entry name" value="ABC_transptr_periplasmic_BD"/>
</dbReference>
<dbReference type="Gene3D" id="3.40.50.1980">
    <property type="entry name" value="Nitrogenase molybdenum iron protein domain"/>
    <property type="match status" value="2"/>
</dbReference>
<keyword evidence="3" id="KW-1185">Reference proteome</keyword>
<evidence type="ECO:0000313" key="2">
    <source>
        <dbReference type="EMBL" id="OWT56773.1"/>
    </source>
</evidence>
<dbReference type="SUPFAM" id="SSF53807">
    <property type="entry name" value="Helical backbone' metal receptor"/>
    <property type="match status" value="1"/>
</dbReference>
<dbReference type="EMBL" id="NJIH01000010">
    <property type="protein sequence ID" value="OWT56773.1"/>
    <property type="molecule type" value="Genomic_DNA"/>
</dbReference>
<feature type="domain" description="Fe/B12 periplasmic-binding" evidence="1">
    <location>
        <begin position="54"/>
        <end position="302"/>
    </location>
</feature>
<dbReference type="PANTHER" id="PTHR30535">
    <property type="entry name" value="VITAMIN B12-BINDING PROTEIN"/>
    <property type="match status" value="1"/>
</dbReference>
<evidence type="ECO:0000259" key="1">
    <source>
        <dbReference type="PROSITE" id="PS50983"/>
    </source>
</evidence>
<reference evidence="3" key="1">
    <citation type="submission" date="2017-06" db="EMBL/GenBank/DDBJ databases">
        <title>Herbaspirillum phytohormonus sp. nov., isolated from the root nodule of Robinia pseudoacacia in lead-zinc mine.</title>
        <authorList>
            <person name="Fan M."/>
            <person name="Lin Y."/>
        </authorList>
    </citation>
    <scope>NUCLEOTIDE SEQUENCE [LARGE SCALE GENOMIC DNA]</scope>
    <source>
        <strain evidence="3">SC-089</strain>
    </source>
</reference>
<comment type="caution">
    <text evidence="2">The sequence shown here is derived from an EMBL/GenBank/DDBJ whole genome shotgun (WGS) entry which is preliminary data.</text>
</comment>
<gene>
    <name evidence="2" type="ORF">CEY11_17905</name>
</gene>
<proteinExistence type="predicted"/>
<organism evidence="2 3">
    <name type="scientific">Candidimonas nitroreducens</name>
    <dbReference type="NCBI Taxonomy" id="683354"/>
    <lineage>
        <taxon>Bacteria</taxon>
        <taxon>Pseudomonadati</taxon>
        <taxon>Pseudomonadota</taxon>
        <taxon>Betaproteobacteria</taxon>
        <taxon>Burkholderiales</taxon>
        <taxon>Alcaligenaceae</taxon>
        <taxon>Candidimonas</taxon>
    </lineage>
</organism>